<dbReference type="InterPro" id="IPR005828">
    <property type="entry name" value="MFS_sugar_transport-like"/>
</dbReference>
<name>A0A2T3BE32_AMORE</name>
<feature type="transmembrane region" description="Helical" evidence="9">
    <location>
        <begin position="333"/>
        <end position="353"/>
    </location>
</feature>
<accession>A0A2T3BE32</accession>
<proteinExistence type="inferred from homology"/>
<evidence type="ECO:0000256" key="9">
    <source>
        <dbReference type="SAM" id="Phobius"/>
    </source>
</evidence>
<dbReference type="InterPro" id="IPR050360">
    <property type="entry name" value="MFS_Sugar_Transporters"/>
</dbReference>
<dbReference type="InterPro" id="IPR003663">
    <property type="entry name" value="Sugar/inositol_transpt"/>
</dbReference>
<dbReference type="GeneID" id="36574226"/>
<feature type="transmembrane region" description="Helical" evidence="9">
    <location>
        <begin position="360"/>
        <end position="378"/>
    </location>
</feature>
<dbReference type="GO" id="GO:0016020">
    <property type="term" value="C:membrane"/>
    <property type="evidence" value="ECO:0007669"/>
    <property type="project" value="UniProtKB-SubCell"/>
</dbReference>
<dbReference type="GO" id="GO:0005351">
    <property type="term" value="F:carbohydrate:proton symporter activity"/>
    <property type="evidence" value="ECO:0007669"/>
    <property type="project" value="TreeGrafter"/>
</dbReference>
<sequence length="567" mass="62436">MGHQIKKWNIAHKLQKRRLLIAINCVAGLSIFFFGYDQGMMGGVNNAKNYIDLMGFGHTETVDGSPNTPVVTDSLLQGGIVSVYYLGTLVGALAGGLVGEKVGRIKTIALGAAWGVLGASLQCSAQNHVWMIFARLINGFGTGILNTIVPVWATESAQHTSRGQFIAIEFTLNIVGVVVAYWLEFGLSYVDQGASAIRWRFPIAFQIIPLLFLFGIVWVFPESPRWLVKVGREDEARFILGRLRGDEGQDAIQAEAEFQDILNVSKLEKEAGNRTSYWAMFTGRGSGDLHTGRRVQLVIWLQIMQEWVGIAGVTIYAPTIFRIAGFDTQKSQWISGLNNIFYAFSTLICVFTLDRIGRRWTLYWGAVGQGIAMFLAGGMSRLGIDATTAGETAKASQYGAAAASMIFIFTFVFGATWLTVPWLYPAEIFPLEIRAKGNAWGVVGWSIGNGWLTLLCPVMFSKIGEKTLYIFAISNVITIPMVWALYPESNQRTLEEMDLLFAAETPWVWDAEKRFALLKEEHPELAHAAHSGNMILDAPGNMVSDPEKGTTGAGDSEVSKEEVETRT</sequence>
<comment type="subcellular location">
    <subcellularLocation>
        <location evidence="1">Membrane</location>
        <topology evidence="1">Multi-pass membrane protein</topology>
    </subcellularLocation>
</comment>
<dbReference type="InParanoid" id="A0A2T3BE32"/>
<comment type="similarity">
    <text evidence="2 7">Belongs to the major facilitator superfamily. Sugar transporter (TC 2.A.1.1) family.</text>
</comment>
<feature type="region of interest" description="Disordered" evidence="8">
    <location>
        <begin position="540"/>
        <end position="567"/>
    </location>
</feature>
<dbReference type="InterPro" id="IPR020846">
    <property type="entry name" value="MFS_dom"/>
</dbReference>
<dbReference type="Gene3D" id="1.20.1250.20">
    <property type="entry name" value="MFS general substrate transporter like domains"/>
    <property type="match status" value="1"/>
</dbReference>
<keyword evidence="6 9" id="KW-0472">Membrane</keyword>
<keyword evidence="12" id="KW-1185">Reference proteome</keyword>
<dbReference type="AlphaFoldDB" id="A0A2T3BE32"/>
<dbReference type="RefSeq" id="XP_024725192.1">
    <property type="nucleotide sequence ID" value="XM_024866145.1"/>
</dbReference>
<evidence type="ECO:0000256" key="7">
    <source>
        <dbReference type="RuleBase" id="RU003346"/>
    </source>
</evidence>
<evidence type="ECO:0000256" key="4">
    <source>
        <dbReference type="ARBA" id="ARBA00022692"/>
    </source>
</evidence>
<dbReference type="PANTHER" id="PTHR48022:SF78">
    <property type="entry name" value="MONOSACCHARIDE TRANSPORTER, PUTATIVE (AFU_ORTHOLOGUE AFUA_2G02110)-RELATED"/>
    <property type="match status" value="1"/>
</dbReference>
<evidence type="ECO:0000256" key="8">
    <source>
        <dbReference type="SAM" id="MobiDB-lite"/>
    </source>
</evidence>
<feature type="transmembrane region" description="Helical" evidence="9">
    <location>
        <begin position="203"/>
        <end position="220"/>
    </location>
</feature>
<organism evidence="11 12">
    <name type="scientific">Amorphotheca resinae ATCC 22711</name>
    <dbReference type="NCBI Taxonomy" id="857342"/>
    <lineage>
        <taxon>Eukaryota</taxon>
        <taxon>Fungi</taxon>
        <taxon>Dikarya</taxon>
        <taxon>Ascomycota</taxon>
        <taxon>Pezizomycotina</taxon>
        <taxon>Leotiomycetes</taxon>
        <taxon>Helotiales</taxon>
        <taxon>Amorphothecaceae</taxon>
        <taxon>Amorphotheca</taxon>
    </lineage>
</organism>
<evidence type="ECO:0000313" key="11">
    <source>
        <dbReference type="EMBL" id="PSS27667.1"/>
    </source>
</evidence>
<dbReference type="Proteomes" id="UP000241818">
    <property type="component" value="Unassembled WGS sequence"/>
</dbReference>
<reference evidence="11 12" key="1">
    <citation type="journal article" date="2018" name="New Phytol.">
        <title>Comparative genomics and transcriptomics depict ericoid mycorrhizal fungi as versatile saprotrophs and plant mutualists.</title>
        <authorList>
            <person name="Martino E."/>
            <person name="Morin E."/>
            <person name="Grelet G.A."/>
            <person name="Kuo A."/>
            <person name="Kohler A."/>
            <person name="Daghino S."/>
            <person name="Barry K.W."/>
            <person name="Cichocki N."/>
            <person name="Clum A."/>
            <person name="Dockter R.B."/>
            <person name="Hainaut M."/>
            <person name="Kuo R.C."/>
            <person name="LaButti K."/>
            <person name="Lindahl B.D."/>
            <person name="Lindquist E.A."/>
            <person name="Lipzen A."/>
            <person name="Khouja H.R."/>
            <person name="Magnuson J."/>
            <person name="Murat C."/>
            <person name="Ohm R.A."/>
            <person name="Singer S.W."/>
            <person name="Spatafora J.W."/>
            <person name="Wang M."/>
            <person name="Veneault-Fourrey C."/>
            <person name="Henrissat B."/>
            <person name="Grigoriev I.V."/>
            <person name="Martin F.M."/>
            <person name="Perotto S."/>
        </authorList>
    </citation>
    <scope>NUCLEOTIDE SEQUENCE [LARGE SCALE GENOMIC DNA]</scope>
    <source>
        <strain evidence="11 12">ATCC 22711</strain>
    </source>
</reference>
<dbReference type="PROSITE" id="PS50850">
    <property type="entry name" value="MFS"/>
    <property type="match status" value="1"/>
</dbReference>
<feature type="transmembrane region" description="Helical" evidence="9">
    <location>
        <begin position="297"/>
        <end position="321"/>
    </location>
</feature>
<feature type="transmembrane region" description="Helical" evidence="9">
    <location>
        <begin position="398"/>
        <end position="418"/>
    </location>
</feature>
<keyword evidence="5 9" id="KW-1133">Transmembrane helix</keyword>
<dbReference type="EMBL" id="KZ679006">
    <property type="protein sequence ID" value="PSS27667.1"/>
    <property type="molecule type" value="Genomic_DNA"/>
</dbReference>
<dbReference type="InterPro" id="IPR036259">
    <property type="entry name" value="MFS_trans_sf"/>
</dbReference>
<evidence type="ECO:0000256" key="6">
    <source>
        <dbReference type="ARBA" id="ARBA00023136"/>
    </source>
</evidence>
<evidence type="ECO:0000256" key="5">
    <source>
        <dbReference type="ARBA" id="ARBA00022989"/>
    </source>
</evidence>
<evidence type="ECO:0000256" key="2">
    <source>
        <dbReference type="ARBA" id="ARBA00010992"/>
    </source>
</evidence>
<keyword evidence="4 9" id="KW-0812">Transmembrane</keyword>
<protein>
    <recommendedName>
        <fullName evidence="10">Major facilitator superfamily (MFS) profile domain-containing protein</fullName>
    </recommendedName>
</protein>
<feature type="transmembrane region" description="Helical" evidence="9">
    <location>
        <begin position="20"/>
        <end position="36"/>
    </location>
</feature>
<evidence type="ECO:0000256" key="3">
    <source>
        <dbReference type="ARBA" id="ARBA00022448"/>
    </source>
</evidence>
<dbReference type="SUPFAM" id="SSF103473">
    <property type="entry name" value="MFS general substrate transporter"/>
    <property type="match status" value="1"/>
</dbReference>
<feature type="transmembrane region" description="Helical" evidence="9">
    <location>
        <begin position="128"/>
        <end position="153"/>
    </location>
</feature>
<feature type="transmembrane region" description="Helical" evidence="9">
    <location>
        <begin position="75"/>
        <end position="98"/>
    </location>
</feature>
<dbReference type="PANTHER" id="PTHR48022">
    <property type="entry name" value="PLASTIDIC GLUCOSE TRANSPORTER 4"/>
    <property type="match status" value="1"/>
</dbReference>
<dbReference type="NCBIfam" id="TIGR00879">
    <property type="entry name" value="SP"/>
    <property type="match status" value="1"/>
</dbReference>
<keyword evidence="3 7" id="KW-0813">Transport</keyword>
<evidence type="ECO:0000313" key="12">
    <source>
        <dbReference type="Proteomes" id="UP000241818"/>
    </source>
</evidence>
<feature type="transmembrane region" description="Helical" evidence="9">
    <location>
        <begin position="439"/>
        <end position="461"/>
    </location>
</feature>
<dbReference type="OrthoDB" id="2544694at2759"/>
<feature type="transmembrane region" description="Helical" evidence="9">
    <location>
        <begin position="467"/>
        <end position="486"/>
    </location>
</feature>
<dbReference type="PRINTS" id="PR00171">
    <property type="entry name" value="SUGRTRNSPORT"/>
</dbReference>
<dbReference type="FunFam" id="1.20.1250.20:FF:000090">
    <property type="entry name" value="MFS sugar transporter, putative"/>
    <property type="match status" value="1"/>
</dbReference>
<feature type="transmembrane region" description="Helical" evidence="9">
    <location>
        <begin position="165"/>
        <end position="183"/>
    </location>
</feature>
<dbReference type="STRING" id="857342.A0A2T3BE32"/>
<evidence type="ECO:0000259" key="10">
    <source>
        <dbReference type="PROSITE" id="PS50850"/>
    </source>
</evidence>
<feature type="domain" description="Major facilitator superfamily (MFS) profile" evidence="10">
    <location>
        <begin position="23"/>
        <end position="490"/>
    </location>
</feature>
<evidence type="ECO:0000256" key="1">
    <source>
        <dbReference type="ARBA" id="ARBA00004141"/>
    </source>
</evidence>
<gene>
    <name evidence="11" type="ORF">M430DRAFT_32314</name>
</gene>
<feature type="compositionally biased region" description="Basic and acidic residues" evidence="8">
    <location>
        <begin position="557"/>
        <end position="567"/>
    </location>
</feature>
<dbReference type="Pfam" id="PF00083">
    <property type="entry name" value="Sugar_tr"/>
    <property type="match status" value="1"/>
</dbReference>